<evidence type="ECO:0000256" key="2">
    <source>
        <dbReference type="ARBA" id="ARBA00022977"/>
    </source>
</evidence>
<evidence type="ECO:0000313" key="5">
    <source>
        <dbReference type="EMBL" id="MFB9887709.1"/>
    </source>
</evidence>
<feature type="domain" description="FAD dependent oxidoreductase" evidence="4">
    <location>
        <begin position="2"/>
        <end position="340"/>
    </location>
</feature>
<keyword evidence="6" id="KW-1185">Reference proteome</keyword>
<dbReference type="PANTHER" id="PTHR13847:SF289">
    <property type="entry name" value="GLYCINE OXIDASE"/>
    <property type="match status" value="1"/>
</dbReference>
<dbReference type="EMBL" id="JBHLZN010000006">
    <property type="protein sequence ID" value="MFB9887709.1"/>
    <property type="molecule type" value="Genomic_DNA"/>
</dbReference>
<evidence type="ECO:0000256" key="3">
    <source>
        <dbReference type="ARBA" id="ARBA00023002"/>
    </source>
</evidence>
<evidence type="ECO:0000256" key="1">
    <source>
        <dbReference type="ARBA" id="ARBA00004948"/>
    </source>
</evidence>
<gene>
    <name evidence="5" type="primary">thiO</name>
    <name evidence="5" type="ORF">ACFFLH_14930</name>
</gene>
<comment type="pathway">
    <text evidence="1">Cofactor biosynthesis; thiamine diphosphate biosynthesis.</text>
</comment>
<dbReference type="InterPro" id="IPR006076">
    <property type="entry name" value="FAD-dep_OxRdtase"/>
</dbReference>
<dbReference type="EC" id="1.4.3.19" evidence="5"/>
<dbReference type="Gene3D" id="3.30.9.10">
    <property type="entry name" value="D-Amino Acid Oxidase, subunit A, domain 2"/>
    <property type="match status" value="1"/>
</dbReference>
<comment type="caution">
    <text evidence="5">The sequence shown here is derived from an EMBL/GenBank/DDBJ whole genome shotgun (WGS) entry which is preliminary data.</text>
</comment>
<keyword evidence="2" id="KW-0784">Thiamine biosynthesis</keyword>
<dbReference type="NCBIfam" id="TIGR02352">
    <property type="entry name" value="thiamin_ThiO"/>
    <property type="match status" value="1"/>
</dbReference>
<dbReference type="InterPro" id="IPR012727">
    <property type="entry name" value="Gly_oxidase_ThiO"/>
</dbReference>
<sequence>MLIIGGGVIGLMTALELAQAGVQVRVLEQGAFVKEASWAGGGIVSPLYPWRYSSAVTALASWSQSAYSHLSQELKTATGIDPELRQKGLLILAVDDEQAALDWAQQYQRPLCRINNEQVKVLEPGIAVGHGALWMPEVASIRNPRLGQALLARCQQMANIQLHEHSAVTGFCIANGLVSAVESGSQSYRAEQVVLCAGAWTGQLAQFLQLALPIEPVKGQMLVLQTEQPSVERVVLGRGRYLIPRNDGLLLVGSTLEYEGFDKTPQEQARQSLFQSACELLPSLDKAKVLHHWAGLRPGSPNGIPWIGQMPGWHNLHINAGHFRNGLVLAPASCGLMADLLLQRVPRVNPAPYQPQTRLNEINQK</sequence>
<dbReference type="Gene3D" id="3.50.50.60">
    <property type="entry name" value="FAD/NAD(P)-binding domain"/>
    <property type="match status" value="1"/>
</dbReference>
<dbReference type="InterPro" id="IPR036188">
    <property type="entry name" value="FAD/NAD-bd_sf"/>
</dbReference>
<evidence type="ECO:0000313" key="6">
    <source>
        <dbReference type="Proteomes" id="UP001589628"/>
    </source>
</evidence>
<dbReference type="SUPFAM" id="SSF51905">
    <property type="entry name" value="FAD/NAD(P)-binding domain"/>
    <property type="match status" value="1"/>
</dbReference>
<accession>A0ABV5ZEK6</accession>
<reference evidence="5 6" key="1">
    <citation type="submission" date="2024-09" db="EMBL/GenBank/DDBJ databases">
        <authorList>
            <person name="Sun Q."/>
            <person name="Mori K."/>
        </authorList>
    </citation>
    <scope>NUCLEOTIDE SEQUENCE [LARGE SCALE GENOMIC DNA]</scope>
    <source>
        <strain evidence="5 6">ATCC 51285</strain>
    </source>
</reference>
<dbReference type="GO" id="GO:0043799">
    <property type="term" value="F:glycine oxidase activity"/>
    <property type="evidence" value="ECO:0007669"/>
    <property type="project" value="UniProtKB-EC"/>
</dbReference>
<protein>
    <submittedName>
        <fullName evidence="5">Glycine oxidase ThiO</fullName>
        <ecNumber evidence="5">1.4.3.19</ecNumber>
    </submittedName>
</protein>
<dbReference type="PANTHER" id="PTHR13847">
    <property type="entry name" value="SARCOSINE DEHYDROGENASE-RELATED"/>
    <property type="match status" value="1"/>
</dbReference>
<proteinExistence type="predicted"/>
<dbReference type="SUPFAM" id="SSF54373">
    <property type="entry name" value="FAD-linked reductases, C-terminal domain"/>
    <property type="match status" value="1"/>
</dbReference>
<keyword evidence="3 5" id="KW-0560">Oxidoreductase</keyword>
<evidence type="ECO:0000259" key="4">
    <source>
        <dbReference type="Pfam" id="PF01266"/>
    </source>
</evidence>
<dbReference type="Proteomes" id="UP001589628">
    <property type="component" value="Unassembled WGS sequence"/>
</dbReference>
<dbReference type="RefSeq" id="WP_342667450.1">
    <property type="nucleotide sequence ID" value="NZ_JBHLZN010000006.1"/>
</dbReference>
<organism evidence="5 6">
    <name type="scientific">Balneatrix alpica</name>
    <dbReference type="NCBI Taxonomy" id="75684"/>
    <lineage>
        <taxon>Bacteria</taxon>
        <taxon>Pseudomonadati</taxon>
        <taxon>Pseudomonadota</taxon>
        <taxon>Gammaproteobacteria</taxon>
        <taxon>Oceanospirillales</taxon>
        <taxon>Balneatrichaceae</taxon>
        <taxon>Balneatrix</taxon>
    </lineage>
</organism>
<dbReference type="Pfam" id="PF01266">
    <property type="entry name" value="DAO"/>
    <property type="match status" value="1"/>
</dbReference>
<name>A0ABV5ZEK6_9GAMM</name>